<dbReference type="GeneID" id="25918495"/>
<accession>A0A0L0EYC5</accession>
<reference evidence="2 3" key="1">
    <citation type="submission" date="2011-02" db="EMBL/GenBank/DDBJ databases">
        <title>The Genome Sequence of Sphaeroforma arctica JP610.</title>
        <authorList>
            <consortium name="The Broad Institute Genome Sequencing Platform"/>
            <person name="Russ C."/>
            <person name="Cuomo C."/>
            <person name="Young S.K."/>
            <person name="Zeng Q."/>
            <person name="Gargeya S."/>
            <person name="Alvarado L."/>
            <person name="Berlin A."/>
            <person name="Chapman S.B."/>
            <person name="Chen Z."/>
            <person name="Freedman E."/>
            <person name="Gellesch M."/>
            <person name="Goldberg J."/>
            <person name="Griggs A."/>
            <person name="Gujja S."/>
            <person name="Heilman E."/>
            <person name="Heiman D."/>
            <person name="Howarth C."/>
            <person name="Mehta T."/>
            <person name="Neiman D."/>
            <person name="Pearson M."/>
            <person name="Roberts A."/>
            <person name="Saif S."/>
            <person name="Shea T."/>
            <person name="Shenoy N."/>
            <person name="Sisk P."/>
            <person name="Stolte C."/>
            <person name="Sykes S."/>
            <person name="White J."/>
            <person name="Yandava C."/>
            <person name="Burger G."/>
            <person name="Gray M.W."/>
            <person name="Holland P.W.H."/>
            <person name="King N."/>
            <person name="Lang F.B.F."/>
            <person name="Roger A.J."/>
            <person name="Ruiz-Trillo I."/>
            <person name="Haas B."/>
            <person name="Nusbaum C."/>
            <person name="Birren B."/>
        </authorList>
    </citation>
    <scope>NUCLEOTIDE SEQUENCE [LARGE SCALE GENOMIC DNA]</scope>
    <source>
        <strain evidence="2 3">JP610</strain>
    </source>
</reference>
<protein>
    <submittedName>
        <fullName evidence="2">Uncharacterized protein</fullName>
    </submittedName>
</protein>
<keyword evidence="3" id="KW-1185">Reference proteome</keyword>
<feature type="non-terminal residue" evidence="2">
    <location>
        <position position="51"/>
    </location>
</feature>
<evidence type="ECO:0000256" key="1">
    <source>
        <dbReference type="SAM" id="MobiDB-lite"/>
    </source>
</evidence>
<dbReference type="RefSeq" id="XP_014143399.1">
    <property type="nucleotide sequence ID" value="XM_014287924.1"/>
</dbReference>
<evidence type="ECO:0000313" key="3">
    <source>
        <dbReference type="Proteomes" id="UP000054560"/>
    </source>
</evidence>
<gene>
    <name evidence="2" type="ORF">SARC_17991</name>
</gene>
<dbReference type="AlphaFoldDB" id="A0A0L0EYC5"/>
<sequence length="51" mass="5231">MHTLPTVLTANASYQYGVETGLLHGGTLETSSIGHPTLSTRASLGTRGTSS</sequence>
<evidence type="ECO:0000313" key="2">
    <source>
        <dbReference type="EMBL" id="KNC69497.1"/>
    </source>
</evidence>
<proteinExistence type="predicted"/>
<feature type="region of interest" description="Disordered" evidence="1">
    <location>
        <begin position="28"/>
        <end position="51"/>
    </location>
</feature>
<name>A0A0L0EYC5_9EUKA</name>
<dbReference type="Proteomes" id="UP000054560">
    <property type="component" value="Unassembled WGS sequence"/>
</dbReference>
<dbReference type="EMBL" id="KQ254721">
    <property type="protein sequence ID" value="KNC69497.1"/>
    <property type="molecule type" value="Genomic_DNA"/>
</dbReference>
<organism evidence="2 3">
    <name type="scientific">Sphaeroforma arctica JP610</name>
    <dbReference type="NCBI Taxonomy" id="667725"/>
    <lineage>
        <taxon>Eukaryota</taxon>
        <taxon>Ichthyosporea</taxon>
        <taxon>Ichthyophonida</taxon>
        <taxon>Sphaeroforma</taxon>
    </lineage>
</organism>